<name>A0A0N0XKD5_9NEIS</name>
<proteinExistence type="predicted"/>
<organism evidence="1 2">
    <name type="scientific">Amantichitinum ursilacus</name>
    <dbReference type="NCBI Taxonomy" id="857265"/>
    <lineage>
        <taxon>Bacteria</taxon>
        <taxon>Pseudomonadati</taxon>
        <taxon>Pseudomonadota</taxon>
        <taxon>Betaproteobacteria</taxon>
        <taxon>Neisseriales</taxon>
        <taxon>Chitinibacteraceae</taxon>
        <taxon>Amantichitinum</taxon>
    </lineage>
</organism>
<dbReference type="Proteomes" id="UP000037939">
    <property type="component" value="Unassembled WGS sequence"/>
</dbReference>
<protein>
    <recommendedName>
        <fullName evidence="3">DUF600 family protein</fullName>
    </recommendedName>
</protein>
<accession>A0A0N0XKD5</accession>
<comment type="caution">
    <text evidence="1">The sequence shown here is derived from an EMBL/GenBank/DDBJ whole genome shotgun (WGS) entry which is preliminary data.</text>
</comment>
<dbReference type="AlphaFoldDB" id="A0A0N0XKD5"/>
<dbReference type="OrthoDB" id="8598731at2"/>
<evidence type="ECO:0000313" key="2">
    <source>
        <dbReference type="Proteomes" id="UP000037939"/>
    </source>
</evidence>
<evidence type="ECO:0000313" key="1">
    <source>
        <dbReference type="EMBL" id="KPC53161.1"/>
    </source>
</evidence>
<dbReference type="EMBL" id="LAQT01000007">
    <property type="protein sequence ID" value="KPC53161.1"/>
    <property type="molecule type" value="Genomic_DNA"/>
</dbReference>
<evidence type="ECO:0008006" key="3">
    <source>
        <dbReference type="Google" id="ProtNLM"/>
    </source>
</evidence>
<sequence>MISRDIEICQAISSLAYAAAPTQVRELVVAIVLDDDAQSATLEYDYVDEEGKSSYFLGGAKLNDSVFNLFTELRQFFIEQGQPAWQGCKIFADVTNSKFKLDVFYSE</sequence>
<keyword evidence="2" id="KW-1185">Reference proteome</keyword>
<gene>
    <name evidence="1" type="ORF">WG78_08725</name>
</gene>
<dbReference type="RefSeq" id="WP_053937415.1">
    <property type="nucleotide sequence ID" value="NZ_LAQT01000007.1"/>
</dbReference>
<dbReference type="SUPFAM" id="SSF160424">
    <property type="entry name" value="BH3703-like"/>
    <property type="match status" value="1"/>
</dbReference>
<dbReference type="STRING" id="857265.WG78_08725"/>
<reference evidence="1 2" key="1">
    <citation type="submission" date="2015-07" db="EMBL/GenBank/DDBJ databases">
        <title>Draft genome sequence of the Amantichitinum ursilacus IGB-41, a new chitin-degrading bacterium.</title>
        <authorList>
            <person name="Kirstahler P."/>
            <person name="Guenther M."/>
            <person name="Grumaz C."/>
            <person name="Rupp S."/>
            <person name="Zibek S."/>
            <person name="Sohn K."/>
        </authorList>
    </citation>
    <scope>NUCLEOTIDE SEQUENCE [LARGE SCALE GENOMIC DNA]</scope>
    <source>
        <strain evidence="1 2">IGB-41</strain>
    </source>
</reference>
<dbReference type="InterPro" id="IPR036170">
    <property type="entry name" value="YezG-like_sf"/>
</dbReference>